<dbReference type="Proteomes" id="UP000620124">
    <property type="component" value="Unassembled WGS sequence"/>
</dbReference>
<protein>
    <submittedName>
        <fullName evidence="1">F-box domain-containing protein</fullName>
    </submittedName>
</protein>
<dbReference type="AlphaFoldDB" id="A0A8H6XW43"/>
<keyword evidence="2" id="KW-1185">Reference proteome</keyword>
<proteinExistence type="predicted"/>
<comment type="caution">
    <text evidence="1">The sequence shown here is derived from an EMBL/GenBank/DDBJ whole genome shotgun (WGS) entry which is preliminary data.</text>
</comment>
<sequence>MDRILLTQSSPILNLPYELLADIMLRALAPRVDEWGRITFASPEEVLVLCRICSHWRSVALNTPKLWVTETFPVTRFYEPSLTMTKMFLERSAPLPISISLYCQIPYVLPVLVTAAHRWRSFRIMYDNRDGLDLAASLSGIEGSLEHLEKLQLDYCPDVHAALHVFQSAPRLHDITLDTKQTTSLIIPPMPCAQLTRLSLKCGSPQWCLNIIMHCKNLVSAKVLTTPWLEASEVSDTVETSSLQCMEQLDISVDVRSAGVAHLEPFLRRLRLPALKSLTLTLSVRRSRHPLFNSFGLELISFLARSPRVEYLLLCNCVFPEDMPYILECTPHLTELHFHTSDGAEIDDDFFEMLWYDATDPASLVPKLETLDLLDVGHGFWEESLAQMIRSRWWSDEDLSAMAAPPGVARLKRIRFENYSDSPKKFTEEFKEEMKGYCAQGLQQEGLLFPRWDHYSGQVEES</sequence>
<dbReference type="Gene3D" id="3.80.10.10">
    <property type="entry name" value="Ribonuclease Inhibitor"/>
    <property type="match status" value="1"/>
</dbReference>
<accession>A0A8H6XW43</accession>
<dbReference type="EMBL" id="JACAZI010000012">
    <property type="protein sequence ID" value="KAF7347466.1"/>
    <property type="molecule type" value="Genomic_DNA"/>
</dbReference>
<dbReference type="InterPro" id="IPR032675">
    <property type="entry name" value="LRR_dom_sf"/>
</dbReference>
<dbReference type="OrthoDB" id="3055914at2759"/>
<name>A0A8H6XW43_9AGAR</name>
<dbReference type="SUPFAM" id="SSF52047">
    <property type="entry name" value="RNI-like"/>
    <property type="match status" value="1"/>
</dbReference>
<gene>
    <name evidence="1" type="ORF">MVEN_01502600</name>
</gene>
<evidence type="ECO:0000313" key="1">
    <source>
        <dbReference type="EMBL" id="KAF7347466.1"/>
    </source>
</evidence>
<evidence type="ECO:0000313" key="2">
    <source>
        <dbReference type="Proteomes" id="UP000620124"/>
    </source>
</evidence>
<reference evidence="1" key="1">
    <citation type="submission" date="2020-05" db="EMBL/GenBank/DDBJ databases">
        <title>Mycena genomes resolve the evolution of fungal bioluminescence.</title>
        <authorList>
            <person name="Tsai I.J."/>
        </authorList>
    </citation>
    <scope>NUCLEOTIDE SEQUENCE</scope>
    <source>
        <strain evidence="1">CCC161011</strain>
    </source>
</reference>
<organism evidence="1 2">
    <name type="scientific">Mycena venus</name>
    <dbReference type="NCBI Taxonomy" id="2733690"/>
    <lineage>
        <taxon>Eukaryota</taxon>
        <taxon>Fungi</taxon>
        <taxon>Dikarya</taxon>
        <taxon>Basidiomycota</taxon>
        <taxon>Agaricomycotina</taxon>
        <taxon>Agaricomycetes</taxon>
        <taxon>Agaricomycetidae</taxon>
        <taxon>Agaricales</taxon>
        <taxon>Marasmiineae</taxon>
        <taxon>Mycenaceae</taxon>
        <taxon>Mycena</taxon>
    </lineage>
</organism>